<protein>
    <submittedName>
        <fullName evidence="2">Uncharacterized protein</fullName>
    </submittedName>
</protein>
<sequence>MTSKLFIFFLATSFMFIIFAIHKQRQLNQLNSRLSLLESIAEERDHELESKENLEKEIASLKEKIEIIQDLSDAKRSGNEDQVFSGGVRLDM</sequence>
<evidence type="ECO:0000256" key="1">
    <source>
        <dbReference type="SAM" id="Coils"/>
    </source>
</evidence>
<comment type="caution">
    <text evidence="2">The sequence shown here is derived from an EMBL/GenBank/DDBJ whole genome shotgun (WGS) entry which is preliminary data.</text>
</comment>
<organism evidence="2 3">
    <name type="scientific">Flemingia macrophylla</name>
    <dbReference type="NCBI Taxonomy" id="520843"/>
    <lineage>
        <taxon>Eukaryota</taxon>
        <taxon>Viridiplantae</taxon>
        <taxon>Streptophyta</taxon>
        <taxon>Embryophyta</taxon>
        <taxon>Tracheophyta</taxon>
        <taxon>Spermatophyta</taxon>
        <taxon>Magnoliopsida</taxon>
        <taxon>eudicotyledons</taxon>
        <taxon>Gunneridae</taxon>
        <taxon>Pentapetalae</taxon>
        <taxon>rosids</taxon>
        <taxon>fabids</taxon>
        <taxon>Fabales</taxon>
        <taxon>Fabaceae</taxon>
        <taxon>Papilionoideae</taxon>
        <taxon>50 kb inversion clade</taxon>
        <taxon>NPAAA clade</taxon>
        <taxon>indigoferoid/millettioid clade</taxon>
        <taxon>Phaseoleae</taxon>
        <taxon>Flemingia</taxon>
    </lineage>
</organism>
<reference evidence="2 3" key="1">
    <citation type="submission" date="2024-08" db="EMBL/GenBank/DDBJ databases">
        <title>Insights into the chromosomal genome structure of Flemingia macrophylla.</title>
        <authorList>
            <person name="Ding Y."/>
            <person name="Zhao Y."/>
            <person name="Bi W."/>
            <person name="Wu M."/>
            <person name="Zhao G."/>
            <person name="Gong Y."/>
            <person name="Li W."/>
            <person name="Zhang P."/>
        </authorList>
    </citation>
    <scope>NUCLEOTIDE SEQUENCE [LARGE SCALE GENOMIC DNA]</scope>
    <source>
        <strain evidence="2">DYQJB</strain>
        <tissue evidence="2">Leaf</tissue>
    </source>
</reference>
<dbReference type="EMBL" id="JBGMDY010000006">
    <property type="protein sequence ID" value="KAL2331955.1"/>
    <property type="molecule type" value="Genomic_DNA"/>
</dbReference>
<keyword evidence="3" id="KW-1185">Reference proteome</keyword>
<evidence type="ECO:0000313" key="3">
    <source>
        <dbReference type="Proteomes" id="UP001603857"/>
    </source>
</evidence>
<gene>
    <name evidence="2" type="ORF">Fmac_019536</name>
</gene>
<feature type="coiled-coil region" evidence="1">
    <location>
        <begin position="37"/>
        <end position="71"/>
    </location>
</feature>
<evidence type="ECO:0000313" key="2">
    <source>
        <dbReference type="EMBL" id="KAL2331955.1"/>
    </source>
</evidence>
<dbReference type="AlphaFoldDB" id="A0ABD1MA00"/>
<dbReference type="Proteomes" id="UP001603857">
    <property type="component" value="Unassembled WGS sequence"/>
</dbReference>
<proteinExistence type="predicted"/>
<keyword evidence="1" id="KW-0175">Coiled coil</keyword>
<name>A0ABD1MA00_9FABA</name>
<accession>A0ABD1MA00</accession>